<evidence type="ECO:0000313" key="9">
    <source>
        <dbReference type="EMBL" id="KAG6400464.1"/>
    </source>
</evidence>
<comment type="caution">
    <text evidence="9">The sequence shown here is derived from an EMBL/GenBank/DDBJ whole genome shotgun (WGS) entry which is preliminary data.</text>
</comment>
<reference evidence="9" key="2">
    <citation type="submission" date="2020-08" db="EMBL/GenBank/DDBJ databases">
        <title>Plant Genome Project.</title>
        <authorList>
            <person name="Zhang R.-G."/>
        </authorList>
    </citation>
    <scope>NUCLEOTIDE SEQUENCE</scope>
    <source>
        <strain evidence="9">Huo1</strain>
        <tissue evidence="9">Leaf</tissue>
    </source>
</reference>
<feature type="coiled-coil region" evidence="7">
    <location>
        <begin position="45"/>
        <end position="94"/>
    </location>
</feature>
<dbReference type="GO" id="GO:0003700">
    <property type="term" value="F:DNA-binding transcription factor activity"/>
    <property type="evidence" value="ECO:0007669"/>
    <property type="project" value="InterPro"/>
</dbReference>
<feature type="domain" description="K-box" evidence="8">
    <location>
        <begin position="11"/>
        <end position="101"/>
    </location>
</feature>
<comment type="caution">
    <text evidence="6">Lacks conserved residue(s) required for the propagation of feature annotation.</text>
</comment>
<dbReference type="EMBL" id="PNBA02000014">
    <property type="protein sequence ID" value="KAG6400464.1"/>
    <property type="molecule type" value="Genomic_DNA"/>
</dbReference>
<keyword evidence="7" id="KW-0175">Coiled coil</keyword>
<protein>
    <recommendedName>
        <fullName evidence="8">K-box domain-containing protein</fullName>
    </recommendedName>
</protein>
<dbReference type="Pfam" id="PF05922">
    <property type="entry name" value="Inhibitor_I9"/>
    <property type="match status" value="1"/>
</dbReference>
<dbReference type="GO" id="GO:0005634">
    <property type="term" value="C:nucleus"/>
    <property type="evidence" value="ECO:0007669"/>
    <property type="project" value="InterPro"/>
</dbReference>
<keyword evidence="3" id="KW-0732">Signal</keyword>
<dbReference type="Proteomes" id="UP000298416">
    <property type="component" value="Unassembled WGS sequence"/>
</dbReference>
<sequence>MKSMGIWHIEGKSWYHEVSKLKAKYESLQRTQRHLLGEDLGPLSIKELQNLEKQLEGALSQARLRKTQILMEQMEELRRKERELGDMNKQLKIKISLEMSSLDGERQGLRALPSPWALTSSEASSFPLQIQASNPMQMEPEPFLQIGYHHYNLGEGPSASTRMAVDNNMDMYIVFLRDEASGERLLETHHSVLSSLKGSENDASESLVYSYTKIFNAFAAKLSQDEAKKLQVYMEEVVSILPNRYRKLHTTKSWGFVGLTPNSRRNSKVESNIIVGLLDTGITPDSDCFKDDGLGPPPTKWKGGCAPNFSGCNNKLIGAKYFKLDKRPDPDDGTARGAVPHARVAMYKVCWASSGCSDADILAAFESAISDGVNWVGAFHAMRKGILTVASAGNDGPNHGTVANHAPWLFTVGASEIDRQFRSNIVLGNGVTLSVRSWDKHIRAKAEAVPAREWDGTAKSSDTKEESRYCLENFMDPNKVKRKLVYCKLGSWGTDSVIKGLGGVGSLIESDSFLDAAQIFMAPATMNTICSYTQIRGNQDSSSLCSFIFFKGSQSKNKASSQAPGIDILASYTLLKSLTGLKGDTQYSKFTFMSGTSMACPHVAGAAAYVKSFHPNWSPAAIRSAIMTTAKPMSSKVDKDAEFAYGAGLVNPTRAISPGLVYDMDDMSYVQFLCREGYNGTSIGSLVGQGPINCSKLVPGNGEDAINYPSMQLALKNKQEPTVGVFKRKVVNVGTPQAVYNATIRAPAGVEIVVKPATLTFTKALQRRSFKVMVKAKPMSYQVLVLSGSLTWRSSHYTVRSHIAVYNPWAN</sequence>
<keyword evidence="5" id="KW-0720">Serine protease</keyword>
<dbReference type="InterPro" id="IPR002487">
    <property type="entry name" value="TF_Kbox"/>
</dbReference>
<dbReference type="AlphaFoldDB" id="A0A8X8WUM9"/>
<dbReference type="InterPro" id="IPR037045">
    <property type="entry name" value="S8pro/Inhibitor_I9_sf"/>
</dbReference>
<dbReference type="SUPFAM" id="SSF52743">
    <property type="entry name" value="Subtilisin-like"/>
    <property type="match status" value="1"/>
</dbReference>
<dbReference type="Gene3D" id="3.30.70.80">
    <property type="entry name" value="Peptidase S8 propeptide/proteinase inhibitor I9"/>
    <property type="match status" value="1"/>
</dbReference>
<evidence type="ECO:0000313" key="10">
    <source>
        <dbReference type="Proteomes" id="UP000298416"/>
    </source>
</evidence>
<dbReference type="Pfam" id="PF00082">
    <property type="entry name" value="Peptidase_S8"/>
    <property type="match status" value="1"/>
</dbReference>
<dbReference type="GO" id="GO:0006508">
    <property type="term" value="P:proteolysis"/>
    <property type="evidence" value="ECO:0007669"/>
    <property type="project" value="UniProtKB-KW"/>
</dbReference>
<evidence type="ECO:0000256" key="4">
    <source>
        <dbReference type="ARBA" id="ARBA00022801"/>
    </source>
</evidence>
<reference evidence="9" key="1">
    <citation type="submission" date="2018-01" db="EMBL/GenBank/DDBJ databases">
        <authorList>
            <person name="Mao J.F."/>
        </authorList>
    </citation>
    <scope>NUCLEOTIDE SEQUENCE</scope>
    <source>
        <strain evidence="9">Huo1</strain>
        <tissue evidence="9">Leaf</tissue>
    </source>
</reference>
<dbReference type="InterPro" id="IPR015500">
    <property type="entry name" value="Peptidase_S8_subtilisin-rel"/>
</dbReference>
<proteinExistence type="inferred from homology"/>
<dbReference type="Pfam" id="PF17766">
    <property type="entry name" value="fn3_6"/>
    <property type="match status" value="1"/>
</dbReference>
<keyword evidence="4" id="KW-0378">Hydrolase</keyword>
<dbReference type="Gene3D" id="2.60.40.2310">
    <property type="match status" value="1"/>
</dbReference>
<dbReference type="InterPro" id="IPR010259">
    <property type="entry name" value="S8pro/Inhibitor_I9"/>
</dbReference>
<evidence type="ECO:0000256" key="2">
    <source>
        <dbReference type="ARBA" id="ARBA00022670"/>
    </source>
</evidence>
<dbReference type="InterPro" id="IPR045051">
    <property type="entry name" value="SBT"/>
</dbReference>
<evidence type="ECO:0000256" key="3">
    <source>
        <dbReference type="ARBA" id="ARBA00022729"/>
    </source>
</evidence>
<evidence type="ECO:0000256" key="6">
    <source>
        <dbReference type="PROSITE-ProRule" id="PRU01240"/>
    </source>
</evidence>
<dbReference type="InterPro" id="IPR041469">
    <property type="entry name" value="Subtilisin-like_FN3"/>
</dbReference>
<dbReference type="PROSITE" id="PS51297">
    <property type="entry name" value="K_BOX"/>
    <property type="match status" value="1"/>
</dbReference>
<gene>
    <name evidence="9" type="ORF">SASPL_137298</name>
</gene>
<evidence type="ECO:0000256" key="1">
    <source>
        <dbReference type="ARBA" id="ARBA00011073"/>
    </source>
</evidence>
<organism evidence="9">
    <name type="scientific">Salvia splendens</name>
    <name type="common">Scarlet sage</name>
    <dbReference type="NCBI Taxonomy" id="180675"/>
    <lineage>
        <taxon>Eukaryota</taxon>
        <taxon>Viridiplantae</taxon>
        <taxon>Streptophyta</taxon>
        <taxon>Embryophyta</taxon>
        <taxon>Tracheophyta</taxon>
        <taxon>Spermatophyta</taxon>
        <taxon>Magnoliopsida</taxon>
        <taxon>eudicotyledons</taxon>
        <taxon>Gunneridae</taxon>
        <taxon>Pentapetalae</taxon>
        <taxon>asterids</taxon>
        <taxon>lamiids</taxon>
        <taxon>Lamiales</taxon>
        <taxon>Lamiaceae</taxon>
        <taxon>Nepetoideae</taxon>
        <taxon>Mentheae</taxon>
        <taxon>Salviinae</taxon>
        <taxon>Salvia</taxon>
        <taxon>Salvia subgen. Calosphace</taxon>
        <taxon>core Calosphace</taxon>
    </lineage>
</organism>
<comment type="similarity">
    <text evidence="1 6">Belongs to the peptidase S8 family.</text>
</comment>
<evidence type="ECO:0000256" key="7">
    <source>
        <dbReference type="SAM" id="Coils"/>
    </source>
</evidence>
<dbReference type="PROSITE" id="PS00138">
    <property type="entry name" value="SUBTILASE_SER"/>
    <property type="match status" value="1"/>
</dbReference>
<dbReference type="InterPro" id="IPR023828">
    <property type="entry name" value="Peptidase_S8_Ser-AS"/>
</dbReference>
<dbReference type="PANTHER" id="PTHR10795">
    <property type="entry name" value="PROPROTEIN CONVERTASE SUBTILISIN/KEXIN"/>
    <property type="match status" value="1"/>
</dbReference>
<keyword evidence="2" id="KW-0645">Protease</keyword>
<name>A0A8X8WUM9_SALSN</name>
<accession>A0A8X8WUM9</accession>
<evidence type="ECO:0000259" key="8">
    <source>
        <dbReference type="PROSITE" id="PS51297"/>
    </source>
</evidence>
<dbReference type="Gene3D" id="3.40.50.200">
    <property type="entry name" value="Peptidase S8/S53 domain"/>
    <property type="match status" value="2"/>
</dbReference>
<dbReference type="PRINTS" id="PR00723">
    <property type="entry name" value="SUBTILISIN"/>
</dbReference>
<dbReference type="InterPro" id="IPR000209">
    <property type="entry name" value="Peptidase_S8/S53_dom"/>
</dbReference>
<dbReference type="GO" id="GO:0004252">
    <property type="term" value="F:serine-type endopeptidase activity"/>
    <property type="evidence" value="ECO:0007669"/>
    <property type="project" value="InterPro"/>
</dbReference>
<dbReference type="Pfam" id="PF01486">
    <property type="entry name" value="K-box"/>
    <property type="match status" value="1"/>
</dbReference>
<evidence type="ECO:0000256" key="5">
    <source>
        <dbReference type="ARBA" id="ARBA00022825"/>
    </source>
</evidence>
<dbReference type="PROSITE" id="PS51892">
    <property type="entry name" value="SUBTILASE"/>
    <property type="match status" value="1"/>
</dbReference>
<dbReference type="InterPro" id="IPR036852">
    <property type="entry name" value="Peptidase_S8/S53_dom_sf"/>
</dbReference>
<keyword evidence="10" id="KW-1185">Reference proteome</keyword>